<protein>
    <submittedName>
        <fullName evidence="1">Uncharacterized protein</fullName>
    </submittedName>
</protein>
<gene>
    <name evidence="1" type="ORF">DBV15_05190</name>
</gene>
<dbReference type="EMBL" id="QBLH01001169">
    <property type="protein sequence ID" value="TGZ52823.1"/>
    <property type="molecule type" value="Genomic_DNA"/>
</dbReference>
<dbReference type="AlphaFoldDB" id="A0A4S2KS71"/>
<reference evidence="1 2" key="1">
    <citation type="journal article" date="2019" name="Philos. Trans. R. Soc. Lond., B, Biol. Sci.">
        <title>Ant behaviour and brain gene expression of defending hosts depend on the ecological success of the intruding social parasite.</title>
        <authorList>
            <person name="Kaur R."/>
            <person name="Stoldt M."/>
            <person name="Jongepier E."/>
            <person name="Feldmeyer B."/>
            <person name="Menzel F."/>
            <person name="Bornberg-Bauer E."/>
            <person name="Foitzik S."/>
        </authorList>
    </citation>
    <scope>NUCLEOTIDE SEQUENCE [LARGE SCALE GENOMIC DNA]</scope>
    <source>
        <tissue evidence="1">Whole body</tissue>
    </source>
</reference>
<evidence type="ECO:0000313" key="1">
    <source>
        <dbReference type="EMBL" id="TGZ52823.1"/>
    </source>
</evidence>
<name>A0A4S2KS71_9HYME</name>
<evidence type="ECO:0000313" key="2">
    <source>
        <dbReference type="Proteomes" id="UP000310200"/>
    </source>
</evidence>
<comment type="caution">
    <text evidence="1">The sequence shown here is derived from an EMBL/GenBank/DDBJ whole genome shotgun (WGS) entry which is preliminary data.</text>
</comment>
<proteinExistence type="predicted"/>
<keyword evidence="2" id="KW-1185">Reference proteome</keyword>
<accession>A0A4S2KS71</accession>
<sequence>MLIRVEGTIDPRVARKKVGPEEGAHCSEVLKTSIISASNNEGQTSKRIPERGVPKKIPKCGAGLEKGKKDKYEPPISILEFYCPSLFLSLPPLLATEFKKLGKVSTVAVGTLGVCQAAGDESGGPLWRTTRLRCACVHACHRT</sequence>
<organism evidence="1 2">
    <name type="scientific">Temnothorax longispinosus</name>
    <dbReference type="NCBI Taxonomy" id="300112"/>
    <lineage>
        <taxon>Eukaryota</taxon>
        <taxon>Metazoa</taxon>
        <taxon>Ecdysozoa</taxon>
        <taxon>Arthropoda</taxon>
        <taxon>Hexapoda</taxon>
        <taxon>Insecta</taxon>
        <taxon>Pterygota</taxon>
        <taxon>Neoptera</taxon>
        <taxon>Endopterygota</taxon>
        <taxon>Hymenoptera</taxon>
        <taxon>Apocrita</taxon>
        <taxon>Aculeata</taxon>
        <taxon>Formicoidea</taxon>
        <taxon>Formicidae</taxon>
        <taxon>Myrmicinae</taxon>
        <taxon>Temnothorax</taxon>
    </lineage>
</organism>
<dbReference type="Proteomes" id="UP000310200">
    <property type="component" value="Unassembled WGS sequence"/>
</dbReference>